<accession>X1RKT9</accession>
<evidence type="ECO:0000313" key="1">
    <source>
        <dbReference type="EMBL" id="GAI67556.1"/>
    </source>
</evidence>
<proteinExistence type="predicted"/>
<comment type="caution">
    <text evidence="1">The sequence shown here is derived from an EMBL/GenBank/DDBJ whole genome shotgun (WGS) entry which is preliminary data.</text>
</comment>
<protein>
    <submittedName>
        <fullName evidence="1">Uncharacterized protein</fullName>
    </submittedName>
</protein>
<sequence>MNSRERVLRTIGYKKVDRVPLYGDFHPIVWKRLKKYYETNNDEVVRDNLGIDFRMVFMDPSLGFKKRAMPSPVDLWDIGEGRD</sequence>
<gene>
    <name evidence="1" type="ORF">S06H3_65325</name>
</gene>
<feature type="non-terminal residue" evidence="1">
    <location>
        <position position="83"/>
    </location>
</feature>
<organism evidence="1">
    <name type="scientific">marine sediment metagenome</name>
    <dbReference type="NCBI Taxonomy" id="412755"/>
    <lineage>
        <taxon>unclassified sequences</taxon>
        <taxon>metagenomes</taxon>
        <taxon>ecological metagenomes</taxon>
    </lineage>
</organism>
<name>X1RKT9_9ZZZZ</name>
<dbReference type="EMBL" id="BARV01043946">
    <property type="protein sequence ID" value="GAI67556.1"/>
    <property type="molecule type" value="Genomic_DNA"/>
</dbReference>
<dbReference type="AlphaFoldDB" id="X1RKT9"/>
<reference evidence="1" key="1">
    <citation type="journal article" date="2014" name="Front. Microbiol.">
        <title>High frequency of phylogenetically diverse reductive dehalogenase-homologous genes in deep subseafloor sedimentary metagenomes.</title>
        <authorList>
            <person name="Kawai M."/>
            <person name="Futagami T."/>
            <person name="Toyoda A."/>
            <person name="Takaki Y."/>
            <person name="Nishi S."/>
            <person name="Hori S."/>
            <person name="Arai W."/>
            <person name="Tsubouchi T."/>
            <person name="Morono Y."/>
            <person name="Uchiyama I."/>
            <person name="Ito T."/>
            <person name="Fujiyama A."/>
            <person name="Inagaki F."/>
            <person name="Takami H."/>
        </authorList>
    </citation>
    <scope>NUCLEOTIDE SEQUENCE</scope>
    <source>
        <strain evidence="1">Expedition CK06-06</strain>
    </source>
</reference>